<dbReference type="InterPro" id="IPR012810">
    <property type="entry name" value="TreS/a-amylase_N"/>
</dbReference>
<gene>
    <name evidence="9" type="ORF">FB460_0268</name>
</gene>
<dbReference type="PANTHER" id="PTHR10357:SF219">
    <property type="entry name" value="MALTOSE ALPHA-D-GLUCOSYLTRANSFERASE"/>
    <property type="match status" value="1"/>
</dbReference>
<evidence type="ECO:0000313" key="10">
    <source>
        <dbReference type="Proteomes" id="UP000316196"/>
    </source>
</evidence>
<dbReference type="SUPFAM" id="SSF51011">
    <property type="entry name" value="Glycosyl hydrolase domain"/>
    <property type="match status" value="1"/>
</dbReference>
<dbReference type="Gene3D" id="3.90.400.10">
    <property type="entry name" value="Oligo-1,6-glucosidase, Domain 2"/>
    <property type="match status" value="1"/>
</dbReference>
<sequence length="586" mass="66712">MDRATAVETTEDDLRWFKTAVFYEVMVRSFADSNGDGVGDFAGLASKLDYLQWLGVDCLWLPPFFPSPMKDGGYDVSDYRGVMPELGTLTEFADFVERAHDRGIRIITDFVMNHTSDQHPWFQASRNDPDGPYGDFYVWSQTPQLYEDARIIFVDTEESNWTFDEVRGEYFWHRFYSSQPDLNFENPTVVDEVMSAIRFWLDLGIDGFRLDAVPYLIEEDGTNCENLPGTHDILKRVRTMVDEHYPGRILLCEANQWPQDVVEYFGDDDECHMAFHFPVMPRLFMGLRQEDRTSISEILADTPEIPEGCQWGTFLRNHDELTLEMVSDADREYMWDEYAPDPRMKCNIGIRRRLAPLMDGDHARIRLLHAMLLALPGSPVLYYGDEIGMGDNIWLPDRHGVRTPMQWAPQEGAGFSEAAETDFFLPLIQDPSFDKTLVNVEDQMMDPGSLLHWLRAMLVIRGNHEVFGLGTFTDLGGENTAVFSFLRSHVDAGGVEQTVLCVNNLSGEPQTAELDLGAHLDLTGLLGVRPENLLADHETEPITEDPYVVDLPAHGFTWLHLTPQHAEHPVPLAAPDNPNDQESEHD</sequence>
<evidence type="ECO:0000256" key="2">
    <source>
        <dbReference type="ARBA" id="ARBA00005496"/>
    </source>
</evidence>
<evidence type="ECO:0000256" key="5">
    <source>
        <dbReference type="ARBA" id="ARBA00022837"/>
    </source>
</evidence>
<dbReference type="GO" id="GO:0005975">
    <property type="term" value="P:carbohydrate metabolic process"/>
    <property type="evidence" value="ECO:0007669"/>
    <property type="project" value="InterPro"/>
</dbReference>
<evidence type="ECO:0000256" key="3">
    <source>
        <dbReference type="ARBA" id="ARBA00012619"/>
    </source>
</evidence>
<dbReference type="FunFam" id="3.20.20.80:FF:000055">
    <property type="entry name" value="Trehalose synthase"/>
    <property type="match status" value="1"/>
</dbReference>
<evidence type="ECO:0000256" key="1">
    <source>
        <dbReference type="ARBA" id="ARBA00001595"/>
    </source>
</evidence>
<dbReference type="InterPro" id="IPR006047">
    <property type="entry name" value="GH13_cat_dom"/>
</dbReference>
<evidence type="ECO:0000313" key="9">
    <source>
        <dbReference type="EMBL" id="TQL62491.1"/>
    </source>
</evidence>
<dbReference type="EMBL" id="VFOR01000001">
    <property type="protein sequence ID" value="TQL62491.1"/>
    <property type="molecule type" value="Genomic_DNA"/>
</dbReference>
<dbReference type="SUPFAM" id="SSF51445">
    <property type="entry name" value="(Trans)glycosidases"/>
    <property type="match status" value="1"/>
</dbReference>
<dbReference type="SMART" id="SM00642">
    <property type="entry name" value="Aamy"/>
    <property type="match status" value="1"/>
</dbReference>
<reference evidence="9 10" key="1">
    <citation type="submission" date="2019-06" db="EMBL/GenBank/DDBJ databases">
        <title>Sequencing the genomes of 1000 actinobacteria strains.</title>
        <authorList>
            <person name="Klenk H.-P."/>
        </authorList>
    </citation>
    <scope>NUCLEOTIDE SEQUENCE [LARGE SCALE GENOMIC DNA]</scope>
    <source>
        <strain evidence="9 10">DSM 8251</strain>
    </source>
</reference>
<evidence type="ECO:0000256" key="7">
    <source>
        <dbReference type="ARBA" id="ARBA00031378"/>
    </source>
</evidence>
<accession>A0A542ZQ44</accession>
<comment type="caution">
    <text evidence="9">The sequence shown here is derived from an EMBL/GenBank/DDBJ whole genome shotgun (WGS) entry which is preliminary data.</text>
</comment>
<dbReference type="InterPro" id="IPR045857">
    <property type="entry name" value="O16G_dom_2"/>
</dbReference>
<dbReference type="CDD" id="cd11334">
    <property type="entry name" value="AmyAc_TreS"/>
    <property type="match status" value="1"/>
</dbReference>
<dbReference type="GO" id="GO:0046872">
    <property type="term" value="F:metal ion binding"/>
    <property type="evidence" value="ECO:0007669"/>
    <property type="project" value="UniProtKB-KW"/>
</dbReference>
<protein>
    <recommendedName>
        <fullName evidence="3">maltose alpha-D-glucosyltransferase</fullName>
        <ecNumber evidence="3">5.4.99.16</ecNumber>
    </recommendedName>
    <alternativeName>
        <fullName evidence="7">Maltose alpha-D-glucosyltransferase</fullName>
    </alternativeName>
</protein>
<dbReference type="AlphaFoldDB" id="A0A542ZQ44"/>
<dbReference type="GO" id="GO:0047471">
    <property type="term" value="F:maltose alpha-D-glucosyltransferase activity"/>
    <property type="evidence" value="ECO:0007669"/>
    <property type="project" value="UniProtKB-EC"/>
</dbReference>
<evidence type="ECO:0000256" key="4">
    <source>
        <dbReference type="ARBA" id="ARBA00022723"/>
    </source>
</evidence>
<dbReference type="Proteomes" id="UP000316196">
    <property type="component" value="Unassembled WGS sequence"/>
</dbReference>
<evidence type="ECO:0000259" key="8">
    <source>
        <dbReference type="SMART" id="SM00642"/>
    </source>
</evidence>
<dbReference type="RefSeq" id="WP_142092329.1">
    <property type="nucleotide sequence ID" value="NZ_BAAAMD010000003.1"/>
</dbReference>
<dbReference type="NCBIfam" id="TIGR02456">
    <property type="entry name" value="treS_nterm"/>
    <property type="match status" value="1"/>
</dbReference>
<keyword evidence="10" id="KW-1185">Reference proteome</keyword>
<dbReference type="EC" id="5.4.99.16" evidence="3"/>
<name>A0A542ZQ44_9ACTN</name>
<comment type="similarity">
    <text evidence="2">Belongs to the glycosyl hydrolase 13 family. TreS subfamily.</text>
</comment>
<proteinExistence type="inferred from homology"/>
<dbReference type="GO" id="GO:0016740">
    <property type="term" value="F:transferase activity"/>
    <property type="evidence" value="ECO:0007669"/>
    <property type="project" value="UniProtKB-KW"/>
</dbReference>
<dbReference type="Pfam" id="PF16657">
    <property type="entry name" value="Malt_amylase_C"/>
    <property type="match status" value="1"/>
</dbReference>
<keyword evidence="4" id="KW-0479">Metal-binding</keyword>
<keyword evidence="9" id="KW-0808">Transferase</keyword>
<dbReference type="InterPro" id="IPR017853">
    <property type="entry name" value="GH"/>
</dbReference>
<dbReference type="OrthoDB" id="9043248at2"/>
<dbReference type="PANTHER" id="PTHR10357">
    <property type="entry name" value="ALPHA-AMYLASE FAMILY MEMBER"/>
    <property type="match status" value="1"/>
</dbReference>
<dbReference type="Pfam" id="PF00128">
    <property type="entry name" value="Alpha-amylase"/>
    <property type="match status" value="2"/>
</dbReference>
<comment type="catalytic activity">
    <reaction evidence="1">
        <text>D-maltose = alpha,alpha-trehalose</text>
        <dbReference type="Rhea" id="RHEA:15145"/>
        <dbReference type="ChEBI" id="CHEBI:16551"/>
        <dbReference type="ChEBI" id="CHEBI:17306"/>
        <dbReference type="EC" id="5.4.99.16"/>
    </reaction>
</comment>
<organism evidence="9 10">
    <name type="scientific">Propioniferax innocua</name>
    <dbReference type="NCBI Taxonomy" id="1753"/>
    <lineage>
        <taxon>Bacteria</taxon>
        <taxon>Bacillati</taxon>
        <taxon>Actinomycetota</taxon>
        <taxon>Actinomycetes</taxon>
        <taxon>Propionibacteriales</taxon>
        <taxon>Propionibacteriaceae</taxon>
        <taxon>Propioniferax</taxon>
    </lineage>
</organism>
<evidence type="ECO:0000256" key="6">
    <source>
        <dbReference type="ARBA" id="ARBA00023235"/>
    </source>
</evidence>
<dbReference type="Gene3D" id="3.20.20.80">
    <property type="entry name" value="Glycosidases"/>
    <property type="match status" value="1"/>
</dbReference>
<dbReference type="InterPro" id="IPR032091">
    <property type="entry name" value="Malt_amylase-like_C"/>
</dbReference>
<keyword evidence="6" id="KW-0413">Isomerase</keyword>
<dbReference type="InterPro" id="IPR013780">
    <property type="entry name" value="Glyco_hydro_b"/>
</dbReference>
<feature type="domain" description="Glycosyl hydrolase family 13 catalytic" evidence="8">
    <location>
        <begin position="24"/>
        <end position="425"/>
    </location>
</feature>
<dbReference type="Gene3D" id="2.60.40.1180">
    <property type="entry name" value="Golgi alpha-mannosidase II"/>
    <property type="match status" value="1"/>
</dbReference>
<keyword evidence="5" id="KW-0106">Calcium</keyword>